<dbReference type="InterPro" id="IPR004152">
    <property type="entry name" value="GAT_dom"/>
</dbReference>
<name>A0A6A7A3G2_9PLEO</name>
<feature type="compositionally biased region" description="Polar residues" evidence="1">
    <location>
        <begin position="447"/>
        <end position="460"/>
    </location>
</feature>
<evidence type="ECO:0000256" key="1">
    <source>
        <dbReference type="SAM" id="MobiDB-lite"/>
    </source>
</evidence>
<proteinExistence type="predicted"/>
<feature type="region of interest" description="Disordered" evidence="1">
    <location>
        <begin position="302"/>
        <end position="547"/>
    </location>
</feature>
<feature type="compositionally biased region" description="Pro residues" evidence="1">
    <location>
        <begin position="387"/>
        <end position="399"/>
    </location>
</feature>
<dbReference type="GO" id="GO:0043130">
    <property type="term" value="F:ubiquitin binding"/>
    <property type="evidence" value="ECO:0007669"/>
    <property type="project" value="InterPro"/>
</dbReference>
<dbReference type="SUPFAM" id="SSF89009">
    <property type="entry name" value="GAT-like domain"/>
    <property type="match status" value="1"/>
</dbReference>
<keyword evidence="4" id="KW-1185">Reference proteome</keyword>
<dbReference type="Proteomes" id="UP000799424">
    <property type="component" value="Unassembled WGS sequence"/>
</dbReference>
<feature type="compositionally biased region" description="Basic and acidic residues" evidence="1">
    <location>
        <begin position="435"/>
        <end position="446"/>
    </location>
</feature>
<organism evidence="3 4">
    <name type="scientific">Ophiobolus disseminans</name>
    <dbReference type="NCBI Taxonomy" id="1469910"/>
    <lineage>
        <taxon>Eukaryota</taxon>
        <taxon>Fungi</taxon>
        <taxon>Dikarya</taxon>
        <taxon>Ascomycota</taxon>
        <taxon>Pezizomycotina</taxon>
        <taxon>Dothideomycetes</taxon>
        <taxon>Pleosporomycetidae</taxon>
        <taxon>Pleosporales</taxon>
        <taxon>Pleosporineae</taxon>
        <taxon>Phaeosphaeriaceae</taxon>
        <taxon>Ophiobolus</taxon>
    </lineage>
</organism>
<reference evidence="3" key="1">
    <citation type="journal article" date="2020" name="Stud. Mycol.">
        <title>101 Dothideomycetes genomes: a test case for predicting lifestyles and emergence of pathogens.</title>
        <authorList>
            <person name="Haridas S."/>
            <person name="Albert R."/>
            <person name="Binder M."/>
            <person name="Bloem J."/>
            <person name="Labutti K."/>
            <person name="Salamov A."/>
            <person name="Andreopoulos B."/>
            <person name="Baker S."/>
            <person name="Barry K."/>
            <person name="Bills G."/>
            <person name="Bluhm B."/>
            <person name="Cannon C."/>
            <person name="Castanera R."/>
            <person name="Culley D."/>
            <person name="Daum C."/>
            <person name="Ezra D."/>
            <person name="Gonzalez J."/>
            <person name="Henrissat B."/>
            <person name="Kuo A."/>
            <person name="Liang C."/>
            <person name="Lipzen A."/>
            <person name="Lutzoni F."/>
            <person name="Magnuson J."/>
            <person name="Mondo S."/>
            <person name="Nolan M."/>
            <person name="Ohm R."/>
            <person name="Pangilinan J."/>
            <person name="Park H.-J."/>
            <person name="Ramirez L."/>
            <person name="Alfaro M."/>
            <person name="Sun H."/>
            <person name="Tritt A."/>
            <person name="Yoshinaga Y."/>
            <person name="Zwiers L.-H."/>
            <person name="Turgeon B."/>
            <person name="Goodwin S."/>
            <person name="Spatafora J."/>
            <person name="Crous P."/>
            <person name="Grigoriev I."/>
        </authorList>
    </citation>
    <scope>NUCLEOTIDE SEQUENCE</scope>
    <source>
        <strain evidence="3">CBS 113818</strain>
    </source>
</reference>
<dbReference type="AlphaFoldDB" id="A0A6A7A3G2"/>
<feature type="region of interest" description="Disordered" evidence="1">
    <location>
        <begin position="181"/>
        <end position="214"/>
    </location>
</feature>
<protein>
    <recommendedName>
        <fullName evidence="2">GAT domain-containing protein</fullName>
    </recommendedName>
</protein>
<feature type="compositionally biased region" description="Polar residues" evidence="1">
    <location>
        <begin position="474"/>
        <end position="492"/>
    </location>
</feature>
<evidence type="ECO:0000313" key="3">
    <source>
        <dbReference type="EMBL" id="KAF2827831.1"/>
    </source>
</evidence>
<dbReference type="SUPFAM" id="SSF48464">
    <property type="entry name" value="ENTH/VHS domain"/>
    <property type="match status" value="1"/>
</dbReference>
<feature type="compositionally biased region" description="Low complexity" evidence="1">
    <location>
        <begin position="353"/>
        <end position="370"/>
    </location>
</feature>
<dbReference type="PROSITE" id="PS50909">
    <property type="entry name" value="GAT"/>
    <property type="match status" value="1"/>
</dbReference>
<dbReference type="GO" id="GO:0035091">
    <property type="term" value="F:phosphatidylinositol binding"/>
    <property type="evidence" value="ECO:0007669"/>
    <property type="project" value="InterPro"/>
</dbReference>
<evidence type="ECO:0000313" key="4">
    <source>
        <dbReference type="Proteomes" id="UP000799424"/>
    </source>
</evidence>
<dbReference type="EMBL" id="MU006223">
    <property type="protein sequence ID" value="KAF2827831.1"/>
    <property type="molecule type" value="Genomic_DNA"/>
</dbReference>
<feature type="compositionally biased region" description="Polar residues" evidence="1">
    <location>
        <begin position="424"/>
        <end position="434"/>
    </location>
</feature>
<dbReference type="InterPro" id="IPR038425">
    <property type="entry name" value="GAT_sf"/>
</dbReference>
<dbReference type="CDD" id="cd21383">
    <property type="entry name" value="GAT_GGA_Tom1-like"/>
    <property type="match status" value="1"/>
</dbReference>
<dbReference type="InterPro" id="IPR008942">
    <property type="entry name" value="ENTH_VHS"/>
</dbReference>
<dbReference type="Gene3D" id="1.20.58.160">
    <property type="match status" value="1"/>
</dbReference>
<gene>
    <name evidence="3" type="ORF">CC86DRAFT_404873</name>
</gene>
<dbReference type="Gene3D" id="1.25.40.90">
    <property type="match status" value="1"/>
</dbReference>
<dbReference type="OrthoDB" id="5393057at2759"/>
<evidence type="ECO:0000259" key="2">
    <source>
        <dbReference type="PROSITE" id="PS50909"/>
    </source>
</evidence>
<feature type="domain" description="GAT" evidence="2">
    <location>
        <begin position="209"/>
        <end position="298"/>
    </location>
</feature>
<dbReference type="Pfam" id="PF03127">
    <property type="entry name" value="GAT"/>
    <property type="match status" value="1"/>
</dbReference>
<sequence length="547" mass="59224">MDLKKRLNLGSLMRKRSSQDVHVDPNADNPESNAARGVRLFCESGAANSGEEVLHLPTIVEAAVASPTAAAAAAQQIRRFLSKENYDRPHVQYNAVMLIRILADNPGPSFTKNLDKQFADTCKHLLRNGHDPSVSQILRESLDSMEREKAYDTNLNTLFAMWKKERGLMANAMKQTGPRKLNAPGWTGQPIQGGFSSGGHRSRSSKGLPSPTELAGRVEEARTSAKLLLQLVQSTPAHELIGNELVKEFAERCTAAQRSVQGYIACDNPAPDDDTMLTLIETNEQLSLAASKHQRAVLQARRLHGPSPSPPISQTNSHTIPAGVPQHSYDTPGLPPRHDAGMPPPSGPPTETSYAPPSVSSFASPPGSTYSPPPSQGYAAPPSQSYAPPPPQSYAPPPSQSYAPPVNPVGYKNDELPLPPSLQAGGTRQRPTSTSKEDDPFADHHTSTFSPPSDAQNPRSNGYGGSPDSYHPGYQSTPSYLGRQESSANNLTMHGAQPPQISEEEEYARDYPVGQRPRTPELTVPPQQQSHTDVSPIAERNTVTYRY</sequence>
<accession>A0A6A7A3G2</accession>